<dbReference type="InterPro" id="IPR036249">
    <property type="entry name" value="Thioredoxin-like_sf"/>
</dbReference>
<dbReference type="InterPro" id="IPR017937">
    <property type="entry name" value="Thioredoxin_CS"/>
</dbReference>
<comment type="caution">
    <text evidence="5">The sequence shown here is derived from an EMBL/GenBank/DDBJ whole genome shotgun (WGS) entry which is preliminary data.</text>
</comment>
<feature type="signal peptide" evidence="3">
    <location>
        <begin position="1"/>
        <end position="21"/>
    </location>
</feature>
<keyword evidence="6" id="KW-1185">Reference proteome</keyword>
<dbReference type="PROSITE" id="PS00194">
    <property type="entry name" value="THIOREDOXIN_1"/>
    <property type="match status" value="1"/>
</dbReference>
<evidence type="ECO:0000259" key="4">
    <source>
        <dbReference type="Pfam" id="PF00085"/>
    </source>
</evidence>
<reference evidence="5 6" key="1">
    <citation type="submission" date="2015-11" db="EMBL/GenBank/DDBJ databases">
        <title>The genome of Debaryomyces fabryi.</title>
        <authorList>
            <person name="Tafer H."/>
            <person name="Lopandic K."/>
        </authorList>
    </citation>
    <scope>NUCLEOTIDE SEQUENCE [LARGE SCALE GENOMIC DNA]</scope>
    <source>
        <strain evidence="5 6">CBS 789</strain>
    </source>
</reference>
<evidence type="ECO:0000256" key="1">
    <source>
        <dbReference type="ARBA" id="ARBA00006347"/>
    </source>
</evidence>
<evidence type="ECO:0000313" key="6">
    <source>
        <dbReference type="Proteomes" id="UP000054251"/>
    </source>
</evidence>
<dbReference type="PANTHER" id="PTHR45672">
    <property type="entry name" value="PROTEIN DISULFIDE-ISOMERASE C17H9.14C-RELATED"/>
    <property type="match status" value="1"/>
</dbReference>
<dbReference type="GO" id="GO:0005783">
    <property type="term" value="C:endoplasmic reticulum"/>
    <property type="evidence" value="ECO:0007669"/>
    <property type="project" value="TreeGrafter"/>
</dbReference>
<feature type="domain" description="Thioredoxin" evidence="4">
    <location>
        <begin position="34"/>
        <end position="136"/>
    </location>
</feature>
<comment type="similarity">
    <text evidence="1">Belongs to the protein disulfide isomerase family.</text>
</comment>
<dbReference type="GO" id="GO:0006457">
    <property type="term" value="P:protein folding"/>
    <property type="evidence" value="ECO:0007669"/>
    <property type="project" value="TreeGrafter"/>
</dbReference>
<dbReference type="RefSeq" id="XP_015469627.1">
    <property type="nucleotide sequence ID" value="XM_015609494.1"/>
</dbReference>
<keyword evidence="2 3" id="KW-0732">Signal</keyword>
<dbReference type="OrthoDB" id="10264505at2759"/>
<dbReference type="SUPFAM" id="SSF52833">
    <property type="entry name" value="Thioredoxin-like"/>
    <property type="match status" value="2"/>
</dbReference>
<protein>
    <recommendedName>
        <fullName evidence="4">Thioredoxin domain-containing protein</fullName>
    </recommendedName>
</protein>
<proteinExistence type="inferred from homology"/>
<dbReference type="CDD" id="cd02961">
    <property type="entry name" value="PDI_a_family"/>
    <property type="match status" value="1"/>
</dbReference>
<organism evidence="5 6">
    <name type="scientific">Debaryomyces fabryi</name>
    <dbReference type="NCBI Taxonomy" id="58627"/>
    <lineage>
        <taxon>Eukaryota</taxon>
        <taxon>Fungi</taxon>
        <taxon>Dikarya</taxon>
        <taxon>Ascomycota</taxon>
        <taxon>Saccharomycotina</taxon>
        <taxon>Pichiomycetes</taxon>
        <taxon>Debaryomycetaceae</taxon>
        <taxon>Debaryomyces</taxon>
    </lineage>
</organism>
<dbReference type="InterPro" id="IPR013766">
    <property type="entry name" value="Thioredoxin_domain"/>
</dbReference>
<gene>
    <name evidence="5" type="ORF">AC631_00664</name>
</gene>
<dbReference type="GeneID" id="26837673"/>
<dbReference type="PANTHER" id="PTHR45672:SF3">
    <property type="entry name" value="THIOREDOXIN DOMAIN-CONTAINING PROTEIN 5"/>
    <property type="match status" value="1"/>
</dbReference>
<accession>A0A0V1Q5H7</accession>
<feature type="chain" id="PRO_5006884609" description="Thioredoxin domain-containing protein" evidence="3">
    <location>
        <begin position="22"/>
        <end position="333"/>
    </location>
</feature>
<dbReference type="GO" id="GO:0003756">
    <property type="term" value="F:protein disulfide isomerase activity"/>
    <property type="evidence" value="ECO:0007669"/>
    <property type="project" value="TreeGrafter"/>
</dbReference>
<dbReference type="Gene3D" id="3.40.30.10">
    <property type="entry name" value="Glutaredoxin"/>
    <property type="match status" value="2"/>
</dbReference>
<dbReference type="InterPro" id="IPR051063">
    <property type="entry name" value="PDI"/>
</dbReference>
<evidence type="ECO:0000256" key="2">
    <source>
        <dbReference type="ARBA" id="ARBA00022729"/>
    </source>
</evidence>
<evidence type="ECO:0000256" key="3">
    <source>
        <dbReference type="SAM" id="SignalP"/>
    </source>
</evidence>
<name>A0A0V1Q5H7_9ASCO</name>
<evidence type="ECO:0000313" key="5">
    <source>
        <dbReference type="EMBL" id="KSA03525.1"/>
    </source>
</evidence>
<sequence length="333" mass="38822">MIPRRIPALLYFISYIWLALCEPASKHIIEFDDNHIEQTLAGSDFSFIYFYSDGCAYCAQFEPEFEYLSILYNNITDDKSNSKVQILKTNAIRNKKISQLFSVNKYPTLKLLNFRTKEIVSYKDSRNLENLVKFMTEKTQLLPNFDNVNSNIHFVQSDIEQFIGSPSKDTLIVFTVPHIQEWEDYEYPSHFYQELAQSEFKEDIEFVLVDVNKLVDNDFLAKYAVSNFPSMIYFTKEGKFKTYHTLLQDATTNNLLNKNLISEFLETLSDSSLSNGEWYDNYSDFSVKIFDEKTYSANKPVRKFGFNNVQGSKSNSELTIDDEYDLLVQNIGL</sequence>
<dbReference type="Pfam" id="PF00085">
    <property type="entry name" value="Thioredoxin"/>
    <property type="match status" value="1"/>
</dbReference>
<dbReference type="AlphaFoldDB" id="A0A0V1Q5H7"/>
<dbReference type="Proteomes" id="UP000054251">
    <property type="component" value="Unassembled WGS sequence"/>
</dbReference>
<dbReference type="EMBL" id="LMYN01000008">
    <property type="protein sequence ID" value="KSA03525.1"/>
    <property type="molecule type" value="Genomic_DNA"/>
</dbReference>